<evidence type="ECO:0008006" key="4">
    <source>
        <dbReference type="Google" id="ProtNLM"/>
    </source>
</evidence>
<keyword evidence="3" id="KW-1185">Reference proteome</keyword>
<dbReference type="AlphaFoldDB" id="A0A0V8QES9"/>
<gene>
    <name evidence="2" type="ORF">ASU35_02040</name>
</gene>
<organism evidence="2 3">
    <name type="scientific">Acetivibrio ethanolgignens</name>
    <dbReference type="NCBI Taxonomy" id="290052"/>
    <lineage>
        <taxon>Bacteria</taxon>
        <taxon>Bacillati</taxon>
        <taxon>Bacillota</taxon>
        <taxon>Clostridia</taxon>
        <taxon>Eubacteriales</taxon>
        <taxon>Oscillospiraceae</taxon>
        <taxon>Acetivibrio</taxon>
    </lineage>
</organism>
<proteinExistence type="predicted"/>
<name>A0A0V8QES9_9FIRM</name>
<accession>A0A0V8QES9</accession>
<comment type="caution">
    <text evidence="2">The sequence shown here is derived from an EMBL/GenBank/DDBJ whole genome shotgun (WGS) entry which is preliminary data.</text>
</comment>
<reference evidence="2 3" key="1">
    <citation type="submission" date="2015-11" db="EMBL/GenBank/DDBJ databases">
        <title>Butyribacter intestini gen. nov., sp. nov., a butyric acid-producing bacterium of the family Lachnospiraceae isolated from the human faeces.</title>
        <authorList>
            <person name="Zou Y."/>
            <person name="Xue W."/>
            <person name="Luo G."/>
            <person name="Lv M."/>
        </authorList>
    </citation>
    <scope>NUCLEOTIDE SEQUENCE [LARGE SCALE GENOMIC DNA]</scope>
    <source>
        <strain evidence="2 3">ACET-33324</strain>
    </source>
</reference>
<feature type="chain" id="PRO_5006894280" description="Ig-like domain-containing protein" evidence="1">
    <location>
        <begin position="25"/>
        <end position="162"/>
    </location>
</feature>
<dbReference type="RefSeq" id="WP_058352754.1">
    <property type="nucleotide sequence ID" value="NZ_CABMMD010000153.1"/>
</dbReference>
<keyword evidence="1" id="KW-0732">Signal</keyword>
<protein>
    <recommendedName>
        <fullName evidence="4">Ig-like domain-containing protein</fullName>
    </recommendedName>
</protein>
<evidence type="ECO:0000313" key="2">
    <source>
        <dbReference type="EMBL" id="KSV59117.1"/>
    </source>
</evidence>
<sequence>MKRKISVIGLLLAIMLVNIAPVSAAETGKQKYIVADIEQMCPEELALRKKLGMSADTPQLVSSTISTGTALTINSSGDAGCGGTVSGGDNIRTIQIFLYLQKNSDKSNVMTWMDTKDSMVFGISRHHQLTQRGTYIVKMSAYVYTKDGNYENLVRYSHTDTY</sequence>
<evidence type="ECO:0000256" key="1">
    <source>
        <dbReference type="SAM" id="SignalP"/>
    </source>
</evidence>
<dbReference type="EMBL" id="LNAM01000153">
    <property type="protein sequence ID" value="KSV59117.1"/>
    <property type="molecule type" value="Genomic_DNA"/>
</dbReference>
<evidence type="ECO:0000313" key="3">
    <source>
        <dbReference type="Proteomes" id="UP000054874"/>
    </source>
</evidence>
<dbReference type="STRING" id="290052.ASU35_02040"/>
<dbReference type="Proteomes" id="UP000054874">
    <property type="component" value="Unassembled WGS sequence"/>
</dbReference>
<feature type="signal peptide" evidence="1">
    <location>
        <begin position="1"/>
        <end position="24"/>
    </location>
</feature>